<dbReference type="Pfam" id="PF00172">
    <property type="entry name" value="Zn_clus"/>
    <property type="match status" value="1"/>
</dbReference>
<evidence type="ECO:0000256" key="1">
    <source>
        <dbReference type="ARBA" id="ARBA00022723"/>
    </source>
</evidence>
<evidence type="ECO:0000259" key="6">
    <source>
        <dbReference type="PROSITE" id="PS50048"/>
    </source>
</evidence>
<dbReference type="PROSITE" id="PS50048">
    <property type="entry name" value="ZN2_CY6_FUNGAL_2"/>
    <property type="match status" value="1"/>
</dbReference>
<evidence type="ECO:0000256" key="3">
    <source>
        <dbReference type="ARBA" id="ARBA00023163"/>
    </source>
</evidence>
<organism evidence="7 8">
    <name type="scientific">Thelonectria olida</name>
    <dbReference type="NCBI Taxonomy" id="1576542"/>
    <lineage>
        <taxon>Eukaryota</taxon>
        <taxon>Fungi</taxon>
        <taxon>Dikarya</taxon>
        <taxon>Ascomycota</taxon>
        <taxon>Pezizomycotina</taxon>
        <taxon>Sordariomycetes</taxon>
        <taxon>Hypocreomycetidae</taxon>
        <taxon>Hypocreales</taxon>
        <taxon>Nectriaceae</taxon>
        <taxon>Thelonectria</taxon>
    </lineage>
</organism>
<dbReference type="InterPro" id="IPR001138">
    <property type="entry name" value="Zn2Cys6_DnaBD"/>
</dbReference>
<dbReference type="Pfam" id="PF04082">
    <property type="entry name" value="Fungal_trans"/>
    <property type="match status" value="1"/>
</dbReference>
<evidence type="ECO:0000313" key="8">
    <source>
        <dbReference type="Proteomes" id="UP000777438"/>
    </source>
</evidence>
<evidence type="ECO:0000256" key="5">
    <source>
        <dbReference type="SAM" id="MobiDB-lite"/>
    </source>
</evidence>
<evidence type="ECO:0000256" key="4">
    <source>
        <dbReference type="ARBA" id="ARBA00023242"/>
    </source>
</evidence>
<feature type="domain" description="Zn(2)-C6 fungal-type" evidence="6">
    <location>
        <begin position="49"/>
        <end position="78"/>
    </location>
</feature>
<dbReference type="SMART" id="SM00906">
    <property type="entry name" value="Fungal_trans"/>
    <property type="match status" value="1"/>
</dbReference>
<keyword evidence="1" id="KW-0479">Metal-binding</keyword>
<dbReference type="InterPro" id="IPR036864">
    <property type="entry name" value="Zn2-C6_fun-type_DNA-bd_sf"/>
</dbReference>
<evidence type="ECO:0000256" key="2">
    <source>
        <dbReference type="ARBA" id="ARBA00023015"/>
    </source>
</evidence>
<keyword evidence="3" id="KW-0804">Transcription</keyword>
<reference evidence="7 8" key="1">
    <citation type="journal article" date="2021" name="Nat. Commun.">
        <title>Genetic determinants of endophytism in the Arabidopsis root mycobiome.</title>
        <authorList>
            <person name="Mesny F."/>
            <person name="Miyauchi S."/>
            <person name="Thiergart T."/>
            <person name="Pickel B."/>
            <person name="Atanasova L."/>
            <person name="Karlsson M."/>
            <person name="Huettel B."/>
            <person name="Barry K.W."/>
            <person name="Haridas S."/>
            <person name="Chen C."/>
            <person name="Bauer D."/>
            <person name="Andreopoulos W."/>
            <person name="Pangilinan J."/>
            <person name="LaButti K."/>
            <person name="Riley R."/>
            <person name="Lipzen A."/>
            <person name="Clum A."/>
            <person name="Drula E."/>
            <person name="Henrissat B."/>
            <person name="Kohler A."/>
            <person name="Grigoriev I.V."/>
            <person name="Martin F.M."/>
            <person name="Hacquard S."/>
        </authorList>
    </citation>
    <scope>NUCLEOTIDE SEQUENCE [LARGE SCALE GENOMIC DNA]</scope>
    <source>
        <strain evidence="7 8">MPI-CAGE-CH-0241</strain>
    </source>
</reference>
<keyword evidence="4" id="KW-0539">Nucleus</keyword>
<dbReference type="PANTHER" id="PTHR47424:SF6">
    <property type="entry name" value="PROLINE UTILIZATION TRANS-ACTIVATOR"/>
    <property type="match status" value="1"/>
</dbReference>
<feature type="region of interest" description="Disordered" evidence="5">
    <location>
        <begin position="143"/>
        <end position="204"/>
    </location>
</feature>
<feature type="region of interest" description="Disordered" evidence="5">
    <location>
        <begin position="1"/>
        <end position="42"/>
    </location>
</feature>
<keyword evidence="8" id="KW-1185">Reference proteome</keyword>
<dbReference type="GO" id="GO:0000981">
    <property type="term" value="F:DNA-binding transcription factor activity, RNA polymerase II-specific"/>
    <property type="evidence" value="ECO:0007669"/>
    <property type="project" value="InterPro"/>
</dbReference>
<keyword evidence="2" id="KW-0805">Transcription regulation</keyword>
<feature type="compositionally biased region" description="Low complexity" evidence="5">
    <location>
        <begin position="170"/>
        <end position="179"/>
    </location>
</feature>
<name>A0A9P8VZ35_9HYPO</name>
<dbReference type="SUPFAM" id="SSF57701">
    <property type="entry name" value="Zn2/Cys6 DNA-binding domain"/>
    <property type="match status" value="1"/>
</dbReference>
<dbReference type="GO" id="GO:0003677">
    <property type="term" value="F:DNA binding"/>
    <property type="evidence" value="ECO:0007669"/>
    <property type="project" value="InterPro"/>
</dbReference>
<dbReference type="SMART" id="SM00066">
    <property type="entry name" value="GAL4"/>
    <property type="match status" value="1"/>
</dbReference>
<comment type="caution">
    <text evidence="7">The sequence shown here is derived from an EMBL/GenBank/DDBJ whole genome shotgun (WGS) entry which is preliminary data.</text>
</comment>
<dbReference type="CDD" id="cd12148">
    <property type="entry name" value="fungal_TF_MHR"/>
    <property type="match status" value="1"/>
</dbReference>
<dbReference type="InterPro" id="IPR051127">
    <property type="entry name" value="Fungal_SecMet_Regulators"/>
</dbReference>
<evidence type="ECO:0000313" key="7">
    <source>
        <dbReference type="EMBL" id="KAH6880504.1"/>
    </source>
</evidence>
<protein>
    <recommendedName>
        <fullName evidence="6">Zn(2)-C6 fungal-type domain-containing protein</fullName>
    </recommendedName>
</protein>
<dbReference type="GO" id="GO:0006351">
    <property type="term" value="P:DNA-templated transcription"/>
    <property type="evidence" value="ECO:0007669"/>
    <property type="project" value="InterPro"/>
</dbReference>
<dbReference type="PANTHER" id="PTHR47424">
    <property type="entry name" value="REGULATORY PROTEIN GAL4"/>
    <property type="match status" value="1"/>
</dbReference>
<dbReference type="CDD" id="cd00067">
    <property type="entry name" value="GAL4"/>
    <property type="match status" value="1"/>
</dbReference>
<dbReference type="GO" id="GO:0008270">
    <property type="term" value="F:zinc ion binding"/>
    <property type="evidence" value="ECO:0007669"/>
    <property type="project" value="InterPro"/>
</dbReference>
<proteinExistence type="predicted"/>
<dbReference type="Proteomes" id="UP000777438">
    <property type="component" value="Unassembled WGS sequence"/>
</dbReference>
<feature type="compositionally biased region" description="Low complexity" evidence="5">
    <location>
        <begin position="143"/>
        <end position="153"/>
    </location>
</feature>
<dbReference type="OrthoDB" id="3266505at2759"/>
<dbReference type="EMBL" id="JAGPYM010000026">
    <property type="protein sequence ID" value="KAH6880504.1"/>
    <property type="molecule type" value="Genomic_DNA"/>
</dbReference>
<dbReference type="Gene3D" id="4.10.240.10">
    <property type="entry name" value="Zn(2)-C6 fungal-type DNA-binding domain"/>
    <property type="match status" value="1"/>
</dbReference>
<gene>
    <name evidence="7" type="ORF">B0T10DRAFT_495584</name>
</gene>
<accession>A0A9P8VZ35</accession>
<sequence>MMRPGAGDEQASAAASRRDGRQQPPSQRLPVNPRRHKVAPENRKRVATACNACNIRRVKCSGESPCRQCRSSARDCVYPVAVARVSVPRAELDDLRRKVDVLERALRDTVPDATRRHELLQGLGEAADAMTVASGTATAAAGSTTTAASSVGTPDVSDSSPVDAGQAGVQPPSRYQPQPHHQHQQDDEQASTEGRLLNDPDGHARFLGETSGATFLDHLKEFMSTIFPLAYHNNRNPSIDGTTFLTTQGSYQTYDSRPLHERNVDPLWLPERPEMLAMLSELRCFIQDGNGNWPSGGIYWWGDLESAPVLPARDASEPQALRRQDPCRHLAFHHTAFAVVSQASTTPEAPAQTNMSEYYFSRACALLGNPLDITRFTISDVTALALMGFYLIEMNRRDAAYMCVSNAMHISIMHGAHRGWVDESGKRVFWTLYVLDRWLSCLMGRPPTIMDEAIRLPLPCDAPSLPSSAGLRAHVELSRISGYIVCNTYRVSPWDNNTGPVKRPEDAIRMLDQWLENLPPILQLSEPGLSDDPACCLLHMGYNQLIILTIRPVFFAAVKKTFAERLVSRSSSLNSHPRLGLLRRCIAAAELNVRLARHTLALNHPRKLLQAGLHFIFNAAICLMLQELLYAGHLIVSKDARARDHDLDFVIARFEEESRVGSNYGRDCAAVLRDLRVLVHRLRAPIMDSQQQGGATQHQTTYAATVDMGQAWPQKVGQEVLQQPTIHVEQGHTLYEELVSWIDDDWQPYGAYG</sequence>
<dbReference type="AlphaFoldDB" id="A0A9P8VZ35"/>
<dbReference type="InterPro" id="IPR007219">
    <property type="entry name" value="XnlR_reg_dom"/>
</dbReference>